<dbReference type="SUPFAM" id="SSF58104">
    <property type="entry name" value="Methyl-accepting chemotaxis protein (MCP) signaling domain"/>
    <property type="match status" value="1"/>
</dbReference>
<sequence length="515" mass="55554">MLRIAHHSSIRQRMLLAFSVLIAALVTASAVAAWRVQILNQKIQTLINIDVKALDLSRAWAGMSEGNIQRRIISITHNDPEFVEVFTQKSSAISKQVDEIQRQLGELPKDAKAKALNDRIDATRKDYQRVRDELIAQRKEGINILKRTQTDLLPKVDVYLGALQDFAEYCRERVESTEKAAMIAAERTTTLIVSMMSAAALLAVVMAVLLTRSIVRPLGLASAMAERIAQGDLSQDIAAEGRSELAVLAQRLSAMQQRLSDSISGVRGVAEQVRLASNEIATGNFDLSNRTEQAASSLEQTGAAMQQLREGVTTNAESAREANQLAHDTAQVAERGGDMVQQVVSTMRDIQQASHRIADIIGVIDGIAFQTNILALNAAVEAARAGEQGRGFAVVASEVRALAQRSAQAAKEIKGLIGASVDQVESGSRLVADTGSTITEVVRSVQSVSRVVAEISQATSAQAVTLGEIGQAIQQLDEMTQQNASLVEESAAAADGLRQRADELYGLVAVFQLRR</sequence>
<dbReference type="SMART" id="SM00304">
    <property type="entry name" value="HAMP"/>
    <property type="match status" value="2"/>
</dbReference>
<dbReference type="PROSITE" id="PS50111">
    <property type="entry name" value="CHEMOTAXIS_TRANSDUC_2"/>
    <property type="match status" value="1"/>
</dbReference>
<proteinExistence type="inferred from homology"/>
<keyword evidence="4" id="KW-0175">Coiled coil</keyword>
<organism evidence="8 9">
    <name type="scientific">Roseateles rivi</name>
    <dbReference type="NCBI Taxonomy" id="3299028"/>
    <lineage>
        <taxon>Bacteria</taxon>
        <taxon>Pseudomonadati</taxon>
        <taxon>Pseudomonadota</taxon>
        <taxon>Betaproteobacteria</taxon>
        <taxon>Burkholderiales</taxon>
        <taxon>Sphaerotilaceae</taxon>
        <taxon>Roseateles</taxon>
    </lineage>
</organism>
<keyword evidence="1" id="KW-0488">Methylation</keyword>
<dbReference type="EMBL" id="JBIGHZ010000005">
    <property type="protein sequence ID" value="MFG6449306.1"/>
    <property type="molecule type" value="Genomic_DNA"/>
</dbReference>
<dbReference type="InterPro" id="IPR051310">
    <property type="entry name" value="MCP_chemotaxis"/>
</dbReference>
<comment type="caution">
    <text evidence="8">The sequence shown here is derived from an EMBL/GenBank/DDBJ whole genome shotgun (WGS) entry which is preliminary data.</text>
</comment>
<keyword evidence="3" id="KW-0807">Transducer</keyword>
<feature type="domain" description="HAMP" evidence="7">
    <location>
        <begin position="212"/>
        <end position="264"/>
    </location>
</feature>
<keyword evidence="5" id="KW-0812">Transmembrane</keyword>
<feature type="coiled-coil region" evidence="4">
    <location>
        <begin position="113"/>
        <end position="140"/>
    </location>
</feature>
<evidence type="ECO:0000256" key="1">
    <source>
        <dbReference type="ARBA" id="ARBA00022481"/>
    </source>
</evidence>
<dbReference type="InterPro" id="IPR003660">
    <property type="entry name" value="HAMP_dom"/>
</dbReference>
<feature type="domain" description="Methyl-accepting transducer" evidence="6">
    <location>
        <begin position="269"/>
        <end position="498"/>
    </location>
</feature>
<keyword evidence="9" id="KW-1185">Reference proteome</keyword>
<protein>
    <submittedName>
        <fullName evidence="8">Methyl-accepting chemotaxis protein</fullName>
    </submittedName>
</protein>
<accession>A0ABW7FY91</accession>
<evidence type="ECO:0000313" key="8">
    <source>
        <dbReference type="EMBL" id="MFG6449306.1"/>
    </source>
</evidence>
<comment type="similarity">
    <text evidence="2">Belongs to the methyl-accepting chemotaxis (MCP) protein family.</text>
</comment>
<dbReference type="PANTHER" id="PTHR43531">
    <property type="entry name" value="PROTEIN ICFG"/>
    <property type="match status" value="1"/>
</dbReference>
<dbReference type="InterPro" id="IPR047347">
    <property type="entry name" value="YvaQ-like_sensor"/>
</dbReference>
<gene>
    <name evidence="8" type="ORF">ACG0Z6_13840</name>
</gene>
<dbReference type="Pfam" id="PF00015">
    <property type="entry name" value="MCPsignal"/>
    <property type="match status" value="1"/>
</dbReference>
<evidence type="ECO:0000259" key="7">
    <source>
        <dbReference type="PROSITE" id="PS50885"/>
    </source>
</evidence>
<evidence type="ECO:0000256" key="4">
    <source>
        <dbReference type="SAM" id="Coils"/>
    </source>
</evidence>
<dbReference type="RefSeq" id="WP_394462363.1">
    <property type="nucleotide sequence ID" value="NZ_JBIGHZ010000005.1"/>
</dbReference>
<name>A0ABW7FY91_9BURK</name>
<dbReference type="Proteomes" id="UP001606099">
    <property type="component" value="Unassembled WGS sequence"/>
</dbReference>
<dbReference type="Gene3D" id="1.10.287.950">
    <property type="entry name" value="Methyl-accepting chemotaxis protein"/>
    <property type="match status" value="1"/>
</dbReference>
<evidence type="ECO:0000256" key="5">
    <source>
        <dbReference type="SAM" id="Phobius"/>
    </source>
</evidence>
<dbReference type="CDD" id="cd19411">
    <property type="entry name" value="MCP2201-like_sensor"/>
    <property type="match status" value="1"/>
</dbReference>
<dbReference type="Pfam" id="PF12729">
    <property type="entry name" value="4HB_MCP_1"/>
    <property type="match status" value="1"/>
</dbReference>
<dbReference type="PROSITE" id="PS50885">
    <property type="entry name" value="HAMP"/>
    <property type="match status" value="1"/>
</dbReference>
<dbReference type="CDD" id="cd06225">
    <property type="entry name" value="HAMP"/>
    <property type="match status" value="1"/>
</dbReference>
<evidence type="ECO:0000313" key="9">
    <source>
        <dbReference type="Proteomes" id="UP001606099"/>
    </source>
</evidence>
<evidence type="ECO:0000256" key="3">
    <source>
        <dbReference type="PROSITE-ProRule" id="PRU00284"/>
    </source>
</evidence>
<dbReference type="CDD" id="cd11386">
    <property type="entry name" value="MCP_signal"/>
    <property type="match status" value="1"/>
</dbReference>
<evidence type="ECO:0000259" key="6">
    <source>
        <dbReference type="PROSITE" id="PS50111"/>
    </source>
</evidence>
<reference evidence="8 9" key="1">
    <citation type="submission" date="2024-08" db="EMBL/GenBank/DDBJ databases">
        <authorList>
            <person name="Lu H."/>
        </authorList>
    </citation>
    <scope>NUCLEOTIDE SEQUENCE [LARGE SCALE GENOMIC DNA]</scope>
    <source>
        <strain evidence="8 9">BYS180W</strain>
    </source>
</reference>
<dbReference type="Pfam" id="PF00672">
    <property type="entry name" value="HAMP"/>
    <property type="match status" value="1"/>
</dbReference>
<dbReference type="InterPro" id="IPR004089">
    <property type="entry name" value="MCPsignal_dom"/>
</dbReference>
<evidence type="ECO:0000256" key="2">
    <source>
        <dbReference type="ARBA" id="ARBA00029447"/>
    </source>
</evidence>
<keyword evidence="5" id="KW-1133">Transmembrane helix</keyword>
<keyword evidence="5" id="KW-0472">Membrane</keyword>
<dbReference type="PANTHER" id="PTHR43531:SF14">
    <property type="entry name" value="METHYL-ACCEPTING CHEMOTAXIS PROTEIN I-RELATED"/>
    <property type="match status" value="1"/>
</dbReference>
<dbReference type="SMART" id="SM00283">
    <property type="entry name" value="MA"/>
    <property type="match status" value="1"/>
</dbReference>
<dbReference type="InterPro" id="IPR024478">
    <property type="entry name" value="HlyB_4HB_MCP"/>
</dbReference>
<feature type="transmembrane region" description="Helical" evidence="5">
    <location>
        <begin position="191"/>
        <end position="210"/>
    </location>
</feature>